<dbReference type="InterPro" id="IPR011009">
    <property type="entry name" value="Kinase-like_dom_sf"/>
</dbReference>
<name>A0ABQ3DSJ7_9ACTN</name>
<protein>
    <recommendedName>
        <fullName evidence="1">Aminoglycoside phosphotransferase domain-containing protein</fullName>
    </recommendedName>
</protein>
<organism evidence="2 3">
    <name type="scientific">Streptomyces chryseus</name>
    <dbReference type="NCBI Taxonomy" id="68186"/>
    <lineage>
        <taxon>Bacteria</taxon>
        <taxon>Bacillati</taxon>
        <taxon>Actinomycetota</taxon>
        <taxon>Actinomycetes</taxon>
        <taxon>Kitasatosporales</taxon>
        <taxon>Streptomycetaceae</taxon>
        <taxon>Streptomyces</taxon>
    </lineage>
</organism>
<dbReference type="Gene3D" id="3.90.1200.10">
    <property type="match status" value="1"/>
</dbReference>
<evidence type="ECO:0000313" key="3">
    <source>
        <dbReference type="Proteomes" id="UP000599437"/>
    </source>
</evidence>
<sequence length="319" mass="34041">MTGDILGNRPHVRRRVEAGMEVVVKNHRGGGERARRGLFVEAALQSAAAACYPAEANAPVAAPLSCTSDCLTTTFYAERTLDALLDSPGTLNVAAAAAGRAVGELHGQDVSGDEWAWLPKVAGEHPPLDPIPAGSLGELSAGTVDLAARIHHLGFGALLADTLNAVEDRQVFLHGDLKFDNILATADGTVVRLIDWECAGRGMPERDLGALAGSLLTETIRRATVREAGGEARELLERVDEGTQKAWSAIAGFLTAYRTVSSAPGLDSRRMVHMTAYALLCRALSYTQTTYEFDRLPKLLVRVASNMAAQPHTFVGRFT</sequence>
<evidence type="ECO:0000259" key="1">
    <source>
        <dbReference type="Pfam" id="PF01636"/>
    </source>
</evidence>
<evidence type="ECO:0000313" key="2">
    <source>
        <dbReference type="EMBL" id="GHB13230.1"/>
    </source>
</evidence>
<dbReference type="RefSeq" id="WP_189715681.1">
    <property type="nucleotide sequence ID" value="NZ_BMVO01000013.1"/>
</dbReference>
<comment type="caution">
    <text evidence="2">The sequence shown here is derived from an EMBL/GenBank/DDBJ whole genome shotgun (WGS) entry which is preliminary data.</text>
</comment>
<keyword evidence="3" id="KW-1185">Reference proteome</keyword>
<accession>A0ABQ3DSJ7</accession>
<dbReference type="Pfam" id="PF01636">
    <property type="entry name" value="APH"/>
    <property type="match status" value="1"/>
</dbReference>
<reference evidence="3" key="1">
    <citation type="journal article" date="2019" name="Int. J. Syst. Evol. Microbiol.">
        <title>The Global Catalogue of Microorganisms (GCM) 10K type strain sequencing project: providing services to taxonomists for standard genome sequencing and annotation.</title>
        <authorList>
            <consortium name="The Broad Institute Genomics Platform"/>
            <consortium name="The Broad Institute Genome Sequencing Center for Infectious Disease"/>
            <person name="Wu L."/>
            <person name="Ma J."/>
        </authorList>
    </citation>
    <scope>NUCLEOTIDE SEQUENCE [LARGE SCALE GENOMIC DNA]</scope>
    <source>
        <strain evidence="3">JCM 4737</strain>
    </source>
</reference>
<feature type="domain" description="Aminoglycoside phosphotransferase" evidence="1">
    <location>
        <begin position="12"/>
        <end position="234"/>
    </location>
</feature>
<dbReference type="InterPro" id="IPR002575">
    <property type="entry name" value="Aminoglycoside_PTrfase"/>
</dbReference>
<dbReference type="SUPFAM" id="SSF56112">
    <property type="entry name" value="Protein kinase-like (PK-like)"/>
    <property type="match status" value="1"/>
</dbReference>
<dbReference type="EMBL" id="BMVO01000013">
    <property type="protein sequence ID" value="GHB13230.1"/>
    <property type="molecule type" value="Genomic_DNA"/>
</dbReference>
<dbReference type="Proteomes" id="UP000599437">
    <property type="component" value="Unassembled WGS sequence"/>
</dbReference>
<gene>
    <name evidence="2" type="ORF">GCM10010346_40950</name>
</gene>
<proteinExistence type="predicted"/>